<feature type="chain" id="PRO_5013188157" description="Leucine-rich repeat" evidence="1">
    <location>
        <begin position="25"/>
        <end position="126"/>
    </location>
</feature>
<evidence type="ECO:0008006" key="4">
    <source>
        <dbReference type="Google" id="ProtNLM"/>
    </source>
</evidence>
<dbReference type="EMBL" id="MVGT01001732">
    <property type="protein sequence ID" value="OVA11119.1"/>
    <property type="molecule type" value="Genomic_DNA"/>
</dbReference>
<evidence type="ECO:0000313" key="3">
    <source>
        <dbReference type="Proteomes" id="UP000195402"/>
    </source>
</evidence>
<gene>
    <name evidence="2" type="ORF">BVC80_1741g114</name>
</gene>
<dbReference type="PANTHER" id="PTHR31900">
    <property type="entry name" value="F-BOX/RNI SUPERFAMILY PROTEIN-RELATED"/>
    <property type="match status" value="1"/>
</dbReference>
<reference evidence="2 3" key="1">
    <citation type="journal article" date="2017" name="Mol. Plant">
        <title>The Genome of Medicinal Plant Macleaya cordata Provides New Insights into Benzylisoquinoline Alkaloids Metabolism.</title>
        <authorList>
            <person name="Liu X."/>
            <person name="Liu Y."/>
            <person name="Huang P."/>
            <person name="Ma Y."/>
            <person name="Qing Z."/>
            <person name="Tang Q."/>
            <person name="Cao H."/>
            <person name="Cheng P."/>
            <person name="Zheng Y."/>
            <person name="Yuan Z."/>
            <person name="Zhou Y."/>
            <person name="Liu J."/>
            <person name="Tang Z."/>
            <person name="Zhuo Y."/>
            <person name="Zhang Y."/>
            <person name="Yu L."/>
            <person name="Huang J."/>
            <person name="Yang P."/>
            <person name="Peng Q."/>
            <person name="Zhang J."/>
            <person name="Jiang W."/>
            <person name="Zhang Z."/>
            <person name="Lin K."/>
            <person name="Ro D.K."/>
            <person name="Chen X."/>
            <person name="Xiong X."/>
            <person name="Shang Y."/>
            <person name="Huang S."/>
            <person name="Zeng J."/>
        </authorList>
    </citation>
    <scope>NUCLEOTIDE SEQUENCE [LARGE SCALE GENOMIC DNA]</scope>
    <source>
        <strain evidence="3">cv. BLH2017</strain>
        <tissue evidence="2">Root</tissue>
    </source>
</reference>
<organism evidence="2 3">
    <name type="scientific">Macleaya cordata</name>
    <name type="common">Five-seeded plume-poppy</name>
    <name type="synonym">Bocconia cordata</name>
    <dbReference type="NCBI Taxonomy" id="56857"/>
    <lineage>
        <taxon>Eukaryota</taxon>
        <taxon>Viridiplantae</taxon>
        <taxon>Streptophyta</taxon>
        <taxon>Embryophyta</taxon>
        <taxon>Tracheophyta</taxon>
        <taxon>Spermatophyta</taxon>
        <taxon>Magnoliopsida</taxon>
        <taxon>Ranunculales</taxon>
        <taxon>Papaveraceae</taxon>
        <taxon>Papaveroideae</taxon>
        <taxon>Macleaya</taxon>
    </lineage>
</organism>
<evidence type="ECO:0000313" key="2">
    <source>
        <dbReference type="EMBL" id="OVA11119.1"/>
    </source>
</evidence>
<keyword evidence="1" id="KW-0732">Signal</keyword>
<dbReference type="OrthoDB" id="612216at2759"/>
<dbReference type="Proteomes" id="UP000195402">
    <property type="component" value="Unassembled WGS sequence"/>
</dbReference>
<dbReference type="InterPro" id="IPR050232">
    <property type="entry name" value="FBL13/AtMIF1-like"/>
</dbReference>
<evidence type="ECO:0000256" key="1">
    <source>
        <dbReference type="SAM" id="SignalP"/>
    </source>
</evidence>
<dbReference type="PANTHER" id="PTHR31900:SF30">
    <property type="entry name" value="SUPERFAMILY PROTEIN, PUTATIVE-RELATED"/>
    <property type="match status" value="1"/>
</dbReference>
<protein>
    <recommendedName>
        <fullName evidence="4">Leucine-rich repeat</fullName>
    </recommendedName>
</protein>
<name>A0A200QL15_MACCD</name>
<feature type="signal peptide" evidence="1">
    <location>
        <begin position="1"/>
        <end position="24"/>
    </location>
</feature>
<keyword evidence="3" id="KW-1185">Reference proteome</keyword>
<dbReference type="AlphaFoldDB" id="A0A200QL15"/>
<dbReference type="SUPFAM" id="SSF52047">
    <property type="entry name" value="RNI-like"/>
    <property type="match status" value="1"/>
</dbReference>
<proteinExistence type="predicted"/>
<sequence>MSVSFPRLKILWLTFIIFADDYSTEQLFSNCPVLEELLISYCTWVNMKIVCISAPALKSLLVDGPETANIDGLHNCEVKIYAPNLVSFSYTGSVAKDCVLCSFSSLVHAEIDFAIEELHMKRGVKK</sequence>
<dbReference type="InParanoid" id="A0A200QL15"/>
<comment type="caution">
    <text evidence="2">The sequence shown here is derived from an EMBL/GenBank/DDBJ whole genome shotgun (WGS) entry which is preliminary data.</text>
</comment>
<dbReference type="OMA" id="SAKHIEC"/>
<accession>A0A200QL15</accession>